<dbReference type="PANTHER" id="PTHR43065">
    <property type="entry name" value="SENSOR HISTIDINE KINASE"/>
    <property type="match status" value="1"/>
</dbReference>
<dbReference type="PRINTS" id="PR00344">
    <property type="entry name" value="BCTRLSENSOR"/>
</dbReference>
<keyword evidence="8" id="KW-0902">Two-component regulatory system</keyword>
<keyword evidence="4" id="KW-0808">Transferase</keyword>
<dbReference type="Pfam" id="PF02518">
    <property type="entry name" value="HATPase_c"/>
    <property type="match status" value="1"/>
</dbReference>
<keyword evidence="11" id="KW-1185">Reference proteome</keyword>
<dbReference type="PROSITE" id="PS50109">
    <property type="entry name" value="HIS_KIN"/>
    <property type="match status" value="1"/>
</dbReference>
<dbReference type="EC" id="2.7.13.3" evidence="2"/>
<keyword evidence="7" id="KW-0067">ATP-binding</keyword>
<protein>
    <recommendedName>
        <fullName evidence="2">histidine kinase</fullName>
        <ecNumber evidence="2">2.7.13.3</ecNumber>
    </recommendedName>
</protein>
<evidence type="ECO:0000256" key="6">
    <source>
        <dbReference type="ARBA" id="ARBA00022777"/>
    </source>
</evidence>
<dbReference type="RefSeq" id="WP_125559606.1">
    <property type="nucleotide sequence ID" value="NZ_RBVX01000030.1"/>
</dbReference>
<comment type="caution">
    <text evidence="10">The sequence shown here is derived from an EMBL/GenBank/DDBJ whole genome shotgun (WGS) entry which is preliminary data.</text>
</comment>
<dbReference type="InterPro" id="IPR004358">
    <property type="entry name" value="Sig_transdc_His_kin-like_C"/>
</dbReference>
<dbReference type="OrthoDB" id="9815750at2"/>
<evidence type="ECO:0000256" key="2">
    <source>
        <dbReference type="ARBA" id="ARBA00012438"/>
    </source>
</evidence>
<dbReference type="GO" id="GO:0005524">
    <property type="term" value="F:ATP binding"/>
    <property type="evidence" value="ECO:0007669"/>
    <property type="project" value="UniProtKB-KW"/>
</dbReference>
<evidence type="ECO:0000256" key="7">
    <source>
        <dbReference type="ARBA" id="ARBA00022840"/>
    </source>
</evidence>
<dbReference type="Gene3D" id="1.10.287.130">
    <property type="match status" value="1"/>
</dbReference>
<dbReference type="Proteomes" id="UP000275076">
    <property type="component" value="Unassembled WGS sequence"/>
</dbReference>
<keyword evidence="5" id="KW-0547">Nucleotide-binding</keyword>
<evidence type="ECO:0000256" key="4">
    <source>
        <dbReference type="ARBA" id="ARBA00022679"/>
    </source>
</evidence>
<dbReference type="SUPFAM" id="SSF47384">
    <property type="entry name" value="Homodimeric domain of signal transducing histidine kinase"/>
    <property type="match status" value="1"/>
</dbReference>
<sequence length="458" mass="52230">MYQSLRTLNTTEFKEEFADLKTGIELVLTKEGMILSVNEKGREFFIENSSFYDYVKSNFKNRAGCFISCISNNERCEDVTLVHASQNEEVYIQYSGMMSNDYILLTGRKISDPAFSMETSELLQQFEHAAVIVNAQLEIQKYNKAFVPYVEISDYEGSNPVISKNIHVLTEGNKGLAVAPKLVEEVLEKEKTLEMELKNDQAEEWFYLKGLYLKETHCVLLMIYDLTYEKKYHHLLTFQDQMESVSYLSAGVAHELRNPLSVIKGFLQLSSLTDSFHKYSDTILSEAERMNEIIDNFLSVARKKAKKEWKTPNCLLDSVIDIIRSECLMQGVHFEYQVEPAEGKIEVNESSFKQIILNALRNSMEAFPNDRKGNMFSLDSYSKDDHLIICLSDNGKGIPSHVLNNIGKPFFTTKEKGTGVGIPLCKKIMEEHDGTFDIESNDGKGTVITLSFPLNQQE</sequence>
<gene>
    <name evidence="10" type="ORF">D7Z54_23350</name>
</gene>
<accession>A0A3R9QHS7</accession>
<evidence type="ECO:0000256" key="8">
    <source>
        <dbReference type="ARBA" id="ARBA00023012"/>
    </source>
</evidence>
<dbReference type="InterPro" id="IPR036890">
    <property type="entry name" value="HATPase_C_sf"/>
</dbReference>
<evidence type="ECO:0000256" key="5">
    <source>
        <dbReference type="ARBA" id="ARBA00022741"/>
    </source>
</evidence>
<name>A0A3R9QHS7_9BACI</name>
<keyword evidence="6 10" id="KW-0418">Kinase</keyword>
<dbReference type="PANTHER" id="PTHR43065:SF34">
    <property type="entry name" value="SPORULATION KINASE A"/>
    <property type="match status" value="1"/>
</dbReference>
<dbReference type="Pfam" id="PF00512">
    <property type="entry name" value="HisKA"/>
    <property type="match status" value="1"/>
</dbReference>
<dbReference type="EMBL" id="RBVX01000030">
    <property type="protein sequence ID" value="RSL30914.1"/>
    <property type="molecule type" value="Genomic_DNA"/>
</dbReference>
<dbReference type="SUPFAM" id="SSF55874">
    <property type="entry name" value="ATPase domain of HSP90 chaperone/DNA topoisomerase II/histidine kinase"/>
    <property type="match status" value="1"/>
</dbReference>
<dbReference type="InterPro" id="IPR003594">
    <property type="entry name" value="HATPase_dom"/>
</dbReference>
<evidence type="ECO:0000256" key="1">
    <source>
        <dbReference type="ARBA" id="ARBA00000085"/>
    </source>
</evidence>
<dbReference type="AlphaFoldDB" id="A0A3R9QHS7"/>
<proteinExistence type="predicted"/>
<comment type="catalytic activity">
    <reaction evidence="1">
        <text>ATP + protein L-histidine = ADP + protein N-phospho-L-histidine.</text>
        <dbReference type="EC" id="2.7.13.3"/>
    </reaction>
</comment>
<dbReference type="InterPro" id="IPR005467">
    <property type="entry name" value="His_kinase_dom"/>
</dbReference>
<dbReference type="GO" id="GO:0000155">
    <property type="term" value="F:phosphorelay sensor kinase activity"/>
    <property type="evidence" value="ECO:0007669"/>
    <property type="project" value="InterPro"/>
</dbReference>
<evidence type="ECO:0000259" key="9">
    <source>
        <dbReference type="PROSITE" id="PS50109"/>
    </source>
</evidence>
<dbReference type="SMART" id="SM00387">
    <property type="entry name" value="HATPase_c"/>
    <property type="match status" value="1"/>
</dbReference>
<feature type="domain" description="Histidine kinase" evidence="9">
    <location>
        <begin position="251"/>
        <end position="456"/>
    </location>
</feature>
<keyword evidence="3" id="KW-0597">Phosphoprotein</keyword>
<dbReference type="SMART" id="SM00388">
    <property type="entry name" value="HisKA"/>
    <property type="match status" value="1"/>
</dbReference>
<dbReference type="CDD" id="cd00082">
    <property type="entry name" value="HisKA"/>
    <property type="match status" value="1"/>
</dbReference>
<dbReference type="Gene3D" id="3.30.565.10">
    <property type="entry name" value="Histidine kinase-like ATPase, C-terminal domain"/>
    <property type="match status" value="1"/>
</dbReference>
<evidence type="ECO:0000256" key="3">
    <source>
        <dbReference type="ARBA" id="ARBA00022553"/>
    </source>
</evidence>
<reference evidence="10 11" key="1">
    <citation type="submission" date="2018-10" db="EMBL/GenBank/DDBJ databases">
        <title>Draft genome sequence of Bacillus salarius IM0101, isolated from a hypersaline soil in Inner Mongolia, China.</title>
        <authorList>
            <person name="Yamprayoonswat W."/>
            <person name="Boonvisut S."/>
            <person name="Jumpathong W."/>
            <person name="Sittihan S."/>
            <person name="Ruangsuj P."/>
            <person name="Wanthongcharoen S."/>
            <person name="Thongpramul N."/>
            <person name="Pimmason S."/>
            <person name="Yu B."/>
            <person name="Yasawong M."/>
        </authorList>
    </citation>
    <scope>NUCLEOTIDE SEQUENCE [LARGE SCALE GENOMIC DNA]</scope>
    <source>
        <strain evidence="10 11">IM0101</strain>
    </source>
</reference>
<evidence type="ECO:0000313" key="11">
    <source>
        <dbReference type="Proteomes" id="UP000275076"/>
    </source>
</evidence>
<dbReference type="InterPro" id="IPR003661">
    <property type="entry name" value="HisK_dim/P_dom"/>
</dbReference>
<organism evidence="10 11">
    <name type="scientific">Salibacterium salarium</name>
    <dbReference type="NCBI Taxonomy" id="284579"/>
    <lineage>
        <taxon>Bacteria</taxon>
        <taxon>Bacillati</taxon>
        <taxon>Bacillota</taxon>
        <taxon>Bacilli</taxon>
        <taxon>Bacillales</taxon>
        <taxon>Bacillaceae</taxon>
    </lineage>
</organism>
<evidence type="ECO:0000313" key="10">
    <source>
        <dbReference type="EMBL" id="RSL30914.1"/>
    </source>
</evidence>
<dbReference type="InterPro" id="IPR036097">
    <property type="entry name" value="HisK_dim/P_sf"/>
</dbReference>